<name>A0ABD1Z666_9MARC</name>
<protein>
    <recommendedName>
        <fullName evidence="3">Reverse transcriptase domain-containing protein</fullName>
    </recommendedName>
</protein>
<organism evidence="1 2">
    <name type="scientific">Riccia fluitans</name>
    <dbReference type="NCBI Taxonomy" id="41844"/>
    <lineage>
        <taxon>Eukaryota</taxon>
        <taxon>Viridiplantae</taxon>
        <taxon>Streptophyta</taxon>
        <taxon>Embryophyta</taxon>
        <taxon>Marchantiophyta</taxon>
        <taxon>Marchantiopsida</taxon>
        <taxon>Marchantiidae</taxon>
        <taxon>Marchantiales</taxon>
        <taxon>Ricciaceae</taxon>
        <taxon>Riccia</taxon>
    </lineage>
</organism>
<gene>
    <name evidence="1" type="ORF">R1flu_010861</name>
</gene>
<keyword evidence="2" id="KW-1185">Reference proteome</keyword>
<dbReference type="AlphaFoldDB" id="A0ABD1Z666"/>
<dbReference type="Proteomes" id="UP001605036">
    <property type="component" value="Unassembled WGS sequence"/>
</dbReference>
<evidence type="ECO:0000313" key="2">
    <source>
        <dbReference type="Proteomes" id="UP001605036"/>
    </source>
</evidence>
<proteinExistence type="predicted"/>
<reference evidence="1 2" key="1">
    <citation type="submission" date="2024-09" db="EMBL/GenBank/DDBJ databases">
        <title>Chromosome-scale assembly of Riccia fluitans.</title>
        <authorList>
            <person name="Paukszto L."/>
            <person name="Sawicki J."/>
            <person name="Karawczyk K."/>
            <person name="Piernik-Szablinska J."/>
            <person name="Szczecinska M."/>
            <person name="Mazdziarz M."/>
        </authorList>
    </citation>
    <scope>NUCLEOTIDE SEQUENCE [LARGE SCALE GENOMIC DNA]</scope>
    <source>
        <strain evidence="1">Rf_01</strain>
        <tissue evidence="1">Aerial parts of the thallus</tissue>
    </source>
</reference>
<dbReference type="EMBL" id="JBHFFA010000002">
    <property type="protein sequence ID" value="KAL2643274.1"/>
    <property type="molecule type" value="Genomic_DNA"/>
</dbReference>
<accession>A0ABD1Z666</accession>
<evidence type="ECO:0008006" key="3">
    <source>
        <dbReference type="Google" id="ProtNLM"/>
    </source>
</evidence>
<sequence>MVFELLRDCFTPEDSTSGFDLLFQLCSHIARGHLPSPTARILGASWLLALEKYSGGVRLIAVGETLFCLVTRSISLQFRDAFAAHFEPWQFAVATRCGCETIVHGLQVTFDLHPDWLVLQIDIRNAFNTISREAIFRELRSAPGTLDPLFPFVHSFYS</sequence>
<evidence type="ECO:0000313" key="1">
    <source>
        <dbReference type="EMBL" id="KAL2643274.1"/>
    </source>
</evidence>
<comment type="caution">
    <text evidence="1">The sequence shown here is derived from an EMBL/GenBank/DDBJ whole genome shotgun (WGS) entry which is preliminary data.</text>
</comment>